<proteinExistence type="predicted"/>
<dbReference type="PANTHER" id="PTHR38441:SF1">
    <property type="entry name" value="MEMBRANE PROTEIN"/>
    <property type="match status" value="1"/>
</dbReference>
<feature type="transmembrane region" description="Helical" evidence="2">
    <location>
        <begin position="17"/>
        <end position="39"/>
    </location>
</feature>
<feature type="region of interest" description="Disordered" evidence="1">
    <location>
        <begin position="87"/>
        <end position="159"/>
    </location>
</feature>
<feature type="compositionally biased region" description="Basic and acidic residues" evidence="1">
    <location>
        <begin position="103"/>
        <end position="146"/>
    </location>
</feature>
<keyword evidence="2" id="KW-0812">Transmembrane</keyword>
<gene>
    <name evidence="3" type="ORF">HNR61_007376</name>
</gene>
<reference evidence="3 4" key="1">
    <citation type="submission" date="2020-08" db="EMBL/GenBank/DDBJ databases">
        <title>Genomic Encyclopedia of Type Strains, Phase IV (KMG-IV): sequencing the most valuable type-strain genomes for metagenomic binning, comparative biology and taxonomic classification.</title>
        <authorList>
            <person name="Goeker M."/>
        </authorList>
    </citation>
    <scope>NUCLEOTIDE SEQUENCE [LARGE SCALE GENOMIC DNA]</scope>
    <source>
        <strain evidence="3 4">DSM 44197</strain>
    </source>
</reference>
<dbReference type="InterPro" id="IPR007436">
    <property type="entry name" value="DUF485"/>
</dbReference>
<dbReference type="RefSeq" id="WP_246444513.1">
    <property type="nucleotide sequence ID" value="NZ_BAAALP010000045.1"/>
</dbReference>
<feature type="transmembrane region" description="Helical" evidence="2">
    <location>
        <begin position="51"/>
        <end position="73"/>
    </location>
</feature>
<accession>A0A7W3LWP0</accession>
<organism evidence="3 4">
    <name type="scientific">Actinomadura namibiensis</name>
    <dbReference type="NCBI Taxonomy" id="182080"/>
    <lineage>
        <taxon>Bacteria</taxon>
        <taxon>Bacillati</taxon>
        <taxon>Actinomycetota</taxon>
        <taxon>Actinomycetes</taxon>
        <taxon>Streptosporangiales</taxon>
        <taxon>Thermomonosporaceae</taxon>
        <taxon>Actinomadura</taxon>
    </lineage>
</organism>
<protein>
    <submittedName>
        <fullName evidence="3">Uncharacterized membrane protein (DUF485 family)</fullName>
    </submittedName>
</protein>
<dbReference type="PANTHER" id="PTHR38441">
    <property type="entry name" value="INTEGRAL MEMBRANE PROTEIN-RELATED"/>
    <property type="match status" value="1"/>
</dbReference>
<comment type="caution">
    <text evidence="3">The sequence shown here is derived from an EMBL/GenBank/DDBJ whole genome shotgun (WGS) entry which is preliminary data.</text>
</comment>
<evidence type="ECO:0000313" key="4">
    <source>
        <dbReference type="Proteomes" id="UP000572680"/>
    </source>
</evidence>
<evidence type="ECO:0000313" key="3">
    <source>
        <dbReference type="EMBL" id="MBA8955700.1"/>
    </source>
</evidence>
<sequence>MAHDERFLLLRSRFRRLAAAIVASFMGWYLLYVLLSAFARGFMAQPLFGNVNVALVMGVLQFVSTFSLAWCYASYARKTLDPLSAELRAEADPAPHPPGHAAVRPEPEAAGARAEDAAAERSPRPVDPFAAHERGASVERPRDTERGWPGVRPDPGWLQ</sequence>
<dbReference type="AlphaFoldDB" id="A0A7W3LWP0"/>
<dbReference type="Proteomes" id="UP000572680">
    <property type="component" value="Unassembled WGS sequence"/>
</dbReference>
<keyword evidence="4" id="KW-1185">Reference proteome</keyword>
<dbReference type="EMBL" id="JACJIA010000012">
    <property type="protein sequence ID" value="MBA8955700.1"/>
    <property type="molecule type" value="Genomic_DNA"/>
</dbReference>
<name>A0A7W3LWP0_ACTNM</name>
<evidence type="ECO:0000256" key="1">
    <source>
        <dbReference type="SAM" id="MobiDB-lite"/>
    </source>
</evidence>
<keyword evidence="2" id="KW-1133">Transmembrane helix</keyword>
<keyword evidence="2" id="KW-0472">Membrane</keyword>
<dbReference type="Pfam" id="PF04341">
    <property type="entry name" value="DUF485"/>
    <property type="match status" value="1"/>
</dbReference>
<evidence type="ECO:0000256" key="2">
    <source>
        <dbReference type="SAM" id="Phobius"/>
    </source>
</evidence>